<evidence type="ECO:0000256" key="1">
    <source>
        <dbReference type="SAM" id="Phobius"/>
    </source>
</evidence>
<keyword evidence="1" id="KW-0812">Transmembrane</keyword>
<feature type="transmembrane region" description="Helical" evidence="1">
    <location>
        <begin position="311"/>
        <end position="329"/>
    </location>
</feature>
<dbReference type="EMBL" id="BALG01000016">
    <property type="protein sequence ID" value="GAC40924.1"/>
    <property type="molecule type" value="Genomic_DNA"/>
</dbReference>
<feature type="transmembrane region" description="Helical" evidence="1">
    <location>
        <begin position="184"/>
        <end position="203"/>
    </location>
</feature>
<dbReference type="RefSeq" id="WP_006284177.1">
    <property type="nucleotide sequence ID" value="NZ_BALG01000016.1"/>
</dbReference>
<dbReference type="OrthoDB" id="9767197at2"/>
<keyword evidence="1" id="KW-1133">Transmembrane helix</keyword>
<comment type="caution">
    <text evidence="2">The sequence shown here is derived from an EMBL/GenBank/DDBJ whole genome shotgun (WGS) entry which is preliminary data.</text>
</comment>
<protein>
    <recommendedName>
        <fullName evidence="4">ABC transporter permease</fullName>
    </recommendedName>
</protein>
<evidence type="ECO:0008006" key="4">
    <source>
        <dbReference type="Google" id="ProtNLM"/>
    </source>
</evidence>
<dbReference type="AlphaFoldDB" id="M9LXY7"/>
<feature type="transmembrane region" description="Helical" evidence="1">
    <location>
        <begin position="371"/>
        <end position="393"/>
    </location>
</feature>
<organism evidence="2 3">
    <name type="scientific">Paenibacillus popilliae ATCC 14706</name>
    <dbReference type="NCBI Taxonomy" id="1212764"/>
    <lineage>
        <taxon>Bacteria</taxon>
        <taxon>Bacillati</taxon>
        <taxon>Bacillota</taxon>
        <taxon>Bacilli</taxon>
        <taxon>Bacillales</taxon>
        <taxon>Paenibacillaceae</taxon>
        <taxon>Paenibacillus</taxon>
    </lineage>
</organism>
<dbReference type="Proteomes" id="UP000029453">
    <property type="component" value="Unassembled WGS sequence"/>
</dbReference>
<keyword evidence="1" id="KW-0472">Membrane</keyword>
<feature type="transmembrane region" description="Helical" evidence="1">
    <location>
        <begin position="18"/>
        <end position="37"/>
    </location>
</feature>
<dbReference type="GO" id="GO:0140359">
    <property type="term" value="F:ABC-type transporter activity"/>
    <property type="evidence" value="ECO:0007669"/>
    <property type="project" value="InterPro"/>
</dbReference>
<sequence>MVKLILFEYRKHFLKRSILVAVLLFSILNVAKIYSLYEDNSLLSASTDPLWKGLYWQMYTDFGGTMTDEKIKKLMSIYRPLANQTADHTASRTNDNPNTFTGNVYNDYYFFRWCYVLPMEYAYKYQKMAQDVVTAANDNMDFFTAVGNEYEYRKNAAIAERFTGRAIPDFSYTEMYQYYVHYDFSAFLVLLICLYGIVNVFVSEKETEMDALLLTAQSGGTKTVAAKLIATALYICLVCGWLWLLDFAAFSVMFGSWEGDSSPLYALENFANTPLNISLGQYALLSGVVKTAGMFVLGLAFLLVSCLFKNALLPYVISLFATFGCIFMQEAYTGSGHVLIKIINPFLLVVNRELFRNTEFVNLCGLPVPSFVTALLCAAAWGAVCVAGIAIAVRKNTFCRQGGIKRVAMDL</sequence>
<gene>
    <name evidence="2" type="ORF">PPOP_0264</name>
</gene>
<feature type="transmembrane region" description="Helical" evidence="1">
    <location>
        <begin position="282"/>
        <end position="304"/>
    </location>
</feature>
<dbReference type="GO" id="GO:0016020">
    <property type="term" value="C:membrane"/>
    <property type="evidence" value="ECO:0007669"/>
    <property type="project" value="UniProtKB-SubCell"/>
</dbReference>
<reference evidence="2 3" key="1">
    <citation type="submission" date="2012-10" db="EMBL/GenBank/DDBJ databases">
        <title>Draft Genome Sequence of Paenibacillus popilliae ATCC 14706T.</title>
        <authorList>
            <person name="Iiyama K."/>
            <person name="Mori K."/>
            <person name="Mon H."/>
            <person name="Chieda Y."/>
            <person name="Lee J.M."/>
            <person name="Kusakabe T."/>
            <person name="Tashiro K."/>
            <person name="Asano S."/>
            <person name="Yasunaga-Aoki C."/>
            <person name="Shimizu S."/>
        </authorList>
    </citation>
    <scope>NUCLEOTIDE SEQUENCE [LARGE SCALE GENOMIC DNA]</scope>
    <source>
        <strain evidence="2 3">ATCC 14706</strain>
    </source>
</reference>
<keyword evidence="3" id="KW-1185">Reference proteome</keyword>
<name>M9LXY7_PAEPP</name>
<evidence type="ECO:0000313" key="2">
    <source>
        <dbReference type="EMBL" id="GAC40924.1"/>
    </source>
</evidence>
<proteinExistence type="predicted"/>
<evidence type="ECO:0000313" key="3">
    <source>
        <dbReference type="Proteomes" id="UP000029453"/>
    </source>
</evidence>
<feature type="transmembrane region" description="Helical" evidence="1">
    <location>
        <begin position="224"/>
        <end position="244"/>
    </location>
</feature>
<accession>M9LXY7</accession>